<protein>
    <submittedName>
        <fullName evidence="2">PHP domain-containing protein</fullName>
    </submittedName>
</protein>
<evidence type="ECO:0000259" key="1">
    <source>
        <dbReference type="SMART" id="SM00481"/>
    </source>
</evidence>
<dbReference type="InterPro" id="IPR016195">
    <property type="entry name" value="Pol/histidinol_Pase-like"/>
</dbReference>
<dbReference type="InterPro" id="IPR004013">
    <property type="entry name" value="PHP_dom"/>
</dbReference>
<dbReference type="SMART" id="SM00481">
    <property type="entry name" value="POLIIIAc"/>
    <property type="match status" value="1"/>
</dbReference>
<dbReference type="EMBL" id="JACJVP010000020">
    <property type="protein sequence ID" value="MBB6671342.1"/>
    <property type="molecule type" value="Genomic_DNA"/>
</dbReference>
<dbReference type="PANTHER" id="PTHR42924:SF3">
    <property type="entry name" value="POLYMERASE_HISTIDINOL PHOSPHATASE N-TERMINAL DOMAIN-CONTAINING PROTEIN"/>
    <property type="match status" value="1"/>
</dbReference>
<keyword evidence="3" id="KW-1185">Reference proteome</keyword>
<dbReference type="InterPro" id="IPR052018">
    <property type="entry name" value="PHP_domain"/>
</dbReference>
<dbReference type="PANTHER" id="PTHR42924">
    <property type="entry name" value="EXONUCLEASE"/>
    <property type="match status" value="1"/>
</dbReference>
<feature type="domain" description="Polymerase/histidinol phosphatase N-terminal" evidence="1">
    <location>
        <begin position="124"/>
        <end position="187"/>
    </location>
</feature>
<dbReference type="Gene3D" id="3.20.20.140">
    <property type="entry name" value="Metal-dependent hydrolases"/>
    <property type="match status" value="1"/>
</dbReference>
<dbReference type="NCBIfam" id="NF038032">
    <property type="entry name" value="CehA_McbA_metalo"/>
    <property type="match status" value="1"/>
</dbReference>
<dbReference type="AlphaFoldDB" id="A0A7X0RPM5"/>
<dbReference type="CDD" id="cd07432">
    <property type="entry name" value="PHP_HisPPase"/>
    <property type="match status" value="1"/>
</dbReference>
<name>A0A7X0RPM5_9BACL</name>
<evidence type="ECO:0000313" key="2">
    <source>
        <dbReference type="EMBL" id="MBB6671342.1"/>
    </source>
</evidence>
<sequence length="431" mass="47855">MPHAETIVLRRFIDKTEEKTYPEVPFAVEGDVERIEVRYAYERPDGRTVIDIGLRSPERIVGWSGGARASFFVGLDTATPGYLAGPIPSGQWRVLLGAYRVPDDGCEVEMELTIVREHPRWLKGDLHMHGVHSDGAYEVADAIRSCKDKGLDFVAFTDHNNASQNRATLAADDRLVLIPGVELTSYKGHANLLGRLDALDDFRVLTPDRAAEALRRAQESGALVSLNHPFCPDCPWELGFVVPYDAIEVWNGPWRPLNETAVRWWHEQLVTGRRIVAIGGSDTHAPHPLVAHGMPTTHVRAEAASKAAILDAVRAGRVVLSFAPDETFVDLAIGEAGIGDTRSDDGQTETALSVTVTGAAGDTVRVWSDRGLEREWTVEREGEFVFRVPTDRLFYRAEAYRYLPEWEREILSCLTNPIYMQGGNDRGESTD</sequence>
<dbReference type="GO" id="GO:0035312">
    <property type="term" value="F:5'-3' DNA exonuclease activity"/>
    <property type="evidence" value="ECO:0007669"/>
    <property type="project" value="TreeGrafter"/>
</dbReference>
<dbReference type="SUPFAM" id="SSF89550">
    <property type="entry name" value="PHP domain-like"/>
    <property type="match status" value="1"/>
</dbReference>
<dbReference type="Proteomes" id="UP000547209">
    <property type="component" value="Unassembled WGS sequence"/>
</dbReference>
<proteinExistence type="predicted"/>
<dbReference type="GO" id="GO:0004534">
    <property type="term" value="F:5'-3' RNA exonuclease activity"/>
    <property type="evidence" value="ECO:0007669"/>
    <property type="project" value="TreeGrafter"/>
</dbReference>
<organism evidence="2 3">
    <name type="scientific">Cohnella nanjingensis</name>
    <dbReference type="NCBI Taxonomy" id="1387779"/>
    <lineage>
        <taxon>Bacteria</taxon>
        <taxon>Bacillati</taxon>
        <taxon>Bacillota</taxon>
        <taxon>Bacilli</taxon>
        <taxon>Bacillales</taxon>
        <taxon>Paenibacillaceae</taxon>
        <taxon>Cohnella</taxon>
    </lineage>
</organism>
<comment type="caution">
    <text evidence="2">The sequence shown here is derived from an EMBL/GenBank/DDBJ whole genome shotgun (WGS) entry which is preliminary data.</text>
</comment>
<dbReference type="InterPro" id="IPR003141">
    <property type="entry name" value="Pol/His_phosphatase_N"/>
</dbReference>
<accession>A0A7X0RPM5</accession>
<dbReference type="RefSeq" id="WP_185142823.1">
    <property type="nucleotide sequence ID" value="NZ_JACJVP010000020.1"/>
</dbReference>
<reference evidence="2 3" key="1">
    <citation type="submission" date="2020-08" db="EMBL/GenBank/DDBJ databases">
        <title>Cohnella phylogeny.</title>
        <authorList>
            <person name="Dunlap C."/>
        </authorList>
    </citation>
    <scope>NUCLEOTIDE SEQUENCE [LARGE SCALE GENOMIC DNA]</scope>
    <source>
        <strain evidence="2 3">DSM 28246</strain>
    </source>
</reference>
<dbReference type="Pfam" id="PF02811">
    <property type="entry name" value="PHP"/>
    <property type="match status" value="1"/>
</dbReference>
<gene>
    <name evidence="2" type="ORF">H7C19_11695</name>
</gene>
<evidence type="ECO:0000313" key="3">
    <source>
        <dbReference type="Proteomes" id="UP000547209"/>
    </source>
</evidence>